<dbReference type="PANTHER" id="PTHR43394:SF11">
    <property type="entry name" value="ATP-BINDING CASSETTE TRANSPORTER"/>
    <property type="match status" value="1"/>
</dbReference>
<dbReference type="Proteomes" id="UP000289738">
    <property type="component" value="Chromosome B01"/>
</dbReference>
<gene>
    <name evidence="4" type="ORF">Ahy_B01g055836</name>
</gene>
<feature type="region of interest" description="Disordered" evidence="3">
    <location>
        <begin position="63"/>
        <end position="93"/>
    </location>
</feature>
<dbReference type="GO" id="GO:0015421">
    <property type="term" value="F:ABC-type oligopeptide transporter activity"/>
    <property type="evidence" value="ECO:0007669"/>
    <property type="project" value="TreeGrafter"/>
</dbReference>
<dbReference type="SUPFAM" id="SSF52540">
    <property type="entry name" value="P-loop containing nucleoside triphosphate hydrolases"/>
    <property type="match status" value="1"/>
</dbReference>
<organism evidence="4 5">
    <name type="scientific">Arachis hypogaea</name>
    <name type="common">Peanut</name>
    <dbReference type="NCBI Taxonomy" id="3818"/>
    <lineage>
        <taxon>Eukaryota</taxon>
        <taxon>Viridiplantae</taxon>
        <taxon>Streptophyta</taxon>
        <taxon>Embryophyta</taxon>
        <taxon>Tracheophyta</taxon>
        <taxon>Spermatophyta</taxon>
        <taxon>Magnoliopsida</taxon>
        <taxon>eudicotyledons</taxon>
        <taxon>Gunneridae</taxon>
        <taxon>Pentapetalae</taxon>
        <taxon>rosids</taxon>
        <taxon>fabids</taxon>
        <taxon>Fabales</taxon>
        <taxon>Fabaceae</taxon>
        <taxon>Papilionoideae</taxon>
        <taxon>50 kb inversion clade</taxon>
        <taxon>dalbergioids sensu lato</taxon>
        <taxon>Dalbergieae</taxon>
        <taxon>Pterocarpus clade</taxon>
        <taxon>Arachis</taxon>
    </lineage>
</organism>
<keyword evidence="2" id="KW-0677">Repeat</keyword>
<dbReference type="AlphaFoldDB" id="A0A445AXC0"/>
<dbReference type="GO" id="GO:0005743">
    <property type="term" value="C:mitochondrial inner membrane"/>
    <property type="evidence" value="ECO:0007669"/>
    <property type="project" value="TreeGrafter"/>
</dbReference>
<evidence type="ECO:0000256" key="3">
    <source>
        <dbReference type="SAM" id="MobiDB-lite"/>
    </source>
</evidence>
<proteinExistence type="predicted"/>
<dbReference type="PANTHER" id="PTHR43394">
    <property type="entry name" value="ATP-DEPENDENT PERMEASE MDL1, MITOCHONDRIAL"/>
    <property type="match status" value="1"/>
</dbReference>
<dbReference type="EMBL" id="SDMP01000011">
    <property type="protein sequence ID" value="RYR31057.1"/>
    <property type="molecule type" value="Genomic_DNA"/>
</dbReference>
<dbReference type="Gene3D" id="3.40.50.300">
    <property type="entry name" value="P-loop containing nucleotide triphosphate hydrolases"/>
    <property type="match status" value="1"/>
</dbReference>
<sequence length="319" mass="36267">MIRTEGKTGKFENRRWIVEPVGNRLIEPNRDPTVSSLHNVKQQSRVQTLAPIRLNLIEAAGACPSSHRRRPNFELRRQRRNPPPFDLRKSNPLSPVSPLASVAQSLSAGASSVPHHHVGHYLPSHFHTLASSALYHWSHSHTTLAKLSAKRQEVLSPAGNIVERTIVQIRVVLGCWHLLGRIEHCKVTHLHWGLLSSGSEKSMVVSLIERFYQKLYVRQVLLDGNDVKSLKLKWLRQQIGLVSQELALFAITIRENMLLERSDADQVEIEEATRVANAHSFIIKLPEGYETQIYFCSFYFLSIQLEVIHNNCVPFDCCC</sequence>
<protein>
    <recommendedName>
        <fullName evidence="6">ABC transporter domain-containing protein</fullName>
    </recommendedName>
</protein>
<dbReference type="InterPro" id="IPR039421">
    <property type="entry name" value="Type_1_exporter"/>
</dbReference>
<evidence type="ECO:0008006" key="6">
    <source>
        <dbReference type="Google" id="ProtNLM"/>
    </source>
</evidence>
<name>A0A445AXC0_ARAHY</name>
<evidence type="ECO:0000313" key="4">
    <source>
        <dbReference type="EMBL" id="RYR31057.1"/>
    </source>
</evidence>
<accession>A0A445AXC0</accession>
<comment type="caution">
    <text evidence="4">The sequence shown here is derived from an EMBL/GenBank/DDBJ whole genome shotgun (WGS) entry which is preliminary data.</text>
</comment>
<keyword evidence="1" id="KW-0813">Transport</keyword>
<dbReference type="InterPro" id="IPR027417">
    <property type="entry name" value="P-loop_NTPase"/>
</dbReference>
<evidence type="ECO:0000313" key="5">
    <source>
        <dbReference type="Proteomes" id="UP000289738"/>
    </source>
</evidence>
<evidence type="ECO:0000256" key="1">
    <source>
        <dbReference type="ARBA" id="ARBA00022448"/>
    </source>
</evidence>
<keyword evidence="5" id="KW-1185">Reference proteome</keyword>
<reference evidence="4 5" key="1">
    <citation type="submission" date="2019-01" db="EMBL/GenBank/DDBJ databases">
        <title>Sequencing of cultivated peanut Arachis hypogaea provides insights into genome evolution and oil improvement.</title>
        <authorList>
            <person name="Chen X."/>
        </authorList>
    </citation>
    <scope>NUCLEOTIDE SEQUENCE [LARGE SCALE GENOMIC DNA]</scope>
    <source>
        <strain evidence="5">cv. Fuhuasheng</strain>
        <tissue evidence="4">Leaves</tissue>
    </source>
</reference>
<evidence type="ECO:0000256" key="2">
    <source>
        <dbReference type="ARBA" id="ARBA00022737"/>
    </source>
</evidence>
<dbReference type="GO" id="GO:0090374">
    <property type="term" value="P:oligopeptide export from mitochondrion"/>
    <property type="evidence" value="ECO:0007669"/>
    <property type="project" value="TreeGrafter"/>
</dbReference>
<dbReference type="STRING" id="3818.A0A445AXC0"/>